<dbReference type="PANTHER" id="PTHR31302:SF0">
    <property type="entry name" value="TRANSMEMBRANE PROTEIN WITH METALLOPHOSPHOESTERASE DOMAIN"/>
    <property type="match status" value="1"/>
</dbReference>
<dbReference type="InterPro" id="IPR004843">
    <property type="entry name" value="Calcineurin-like_PHP"/>
</dbReference>
<dbReference type="eggNOG" id="COG1408">
    <property type="taxonomic scope" value="Bacteria"/>
</dbReference>
<dbReference type="HOGENOM" id="CLU_025443_1_0_9"/>
<evidence type="ECO:0000259" key="1">
    <source>
        <dbReference type="Pfam" id="PF00149"/>
    </source>
</evidence>
<evidence type="ECO:0000313" key="3">
    <source>
        <dbReference type="Proteomes" id="UP000009875"/>
    </source>
</evidence>
<accession>K9EUW5</accession>
<dbReference type="InterPro" id="IPR051158">
    <property type="entry name" value="Metallophosphoesterase_sf"/>
</dbReference>
<organism evidence="2 3">
    <name type="scientific">Alloiococcus otitis ATCC 51267</name>
    <dbReference type="NCBI Taxonomy" id="883081"/>
    <lineage>
        <taxon>Bacteria</taxon>
        <taxon>Bacillati</taxon>
        <taxon>Bacillota</taxon>
        <taxon>Bacilli</taxon>
        <taxon>Lactobacillales</taxon>
        <taxon>Carnobacteriaceae</taxon>
        <taxon>Alloiococcus</taxon>
    </lineage>
</organism>
<feature type="domain" description="Calcineurin-like phosphoesterase" evidence="1">
    <location>
        <begin position="43"/>
        <end position="219"/>
    </location>
</feature>
<reference evidence="2 3" key="1">
    <citation type="submission" date="2012-09" db="EMBL/GenBank/DDBJ databases">
        <title>The Genome Sequence of Alloiococcus otitis ATCC 51267.</title>
        <authorList>
            <consortium name="The Broad Institute Genome Sequencing Platform"/>
            <person name="Earl A."/>
            <person name="Ward D."/>
            <person name="Feldgarden M."/>
            <person name="Gevers D."/>
            <person name="Huys G."/>
            <person name="Walker B."/>
            <person name="Young S.K."/>
            <person name="Zeng Q."/>
            <person name="Gargeya S."/>
            <person name="Fitzgerald M."/>
            <person name="Haas B."/>
            <person name="Abouelleil A."/>
            <person name="Alvarado L."/>
            <person name="Arachchi H.M."/>
            <person name="Berlin A.M."/>
            <person name="Chapman S.B."/>
            <person name="Goldberg J."/>
            <person name="Griggs A."/>
            <person name="Gujja S."/>
            <person name="Hansen M."/>
            <person name="Howarth C."/>
            <person name="Imamovic A."/>
            <person name="Larimer J."/>
            <person name="McCowen C."/>
            <person name="Montmayeur A."/>
            <person name="Murphy C."/>
            <person name="Neiman D."/>
            <person name="Pearson M."/>
            <person name="Priest M."/>
            <person name="Roberts A."/>
            <person name="Saif S."/>
            <person name="Shea T."/>
            <person name="Sisk P."/>
            <person name="Sykes S."/>
            <person name="Wortman J."/>
            <person name="Nusbaum C."/>
            <person name="Birren B."/>
        </authorList>
    </citation>
    <scope>NUCLEOTIDE SEQUENCE [LARGE SCALE GENOMIC DNA]</scope>
    <source>
        <strain evidence="2 3">ATCC 51267</strain>
    </source>
</reference>
<proteinExistence type="predicted"/>
<name>K9EUW5_9LACT</name>
<dbReference type="OrthoDB" id="9780884at2"/>
<sequence>MFWILLILIVALAIYFYYQNRFIQVNKYKMTIANLPSQLRGKKIVQLSDIHFRDNMNNGYVKSILKKVASQDPDLIVLTGDTLHASLEFLEETPVEDFLLDLNDLAPTYLVTGNHDISNPNFDEFSALVSQTGCELLIDDAVYAHFKDSQPQEDLVLMGFAERGGMENVPDPILNNIDLEAGMEAKPKILLAHHPEFFEAYLADPNKAPDLTFAGHSHGGQVILPYLGGLFNKSQGFFPHYDYGIFIGQDQPTKRMIVNRGLGNSGFPMRFNNRCEIITLTLN</sequence>
<dbReference type="SUPFAM" id="SSF56300">
    <property type="entry name" value="Metallo-dependent phosphatases"/>
    <property type="match status" value="1"/>
</dbReference>
<dbReference type="PANTHER" id="PTHR31302">
    <property type="entry name" value="TRANSMEMBRANE PROTEIN WITH METALLOPHOSPHOESTERASE DOMAIN-RELATED"/>
    <property type="match status" value="1"/>
</dbReference>
<dbReference type="AlphaFoldDB" id="K9EUW5"/>
<dbReference type="GO" id="GO:0016787">
    <property type="term" value="F:hydrolase activity"/>
    <property type="evidence" value="ECO:0007669"/>
    <property type="project" value="InterPro"/>
</dbReference>
<dbReference type="Gene3D" id="3.60.21.10">
    <property type="match status" value="1"/>
</dbReference>
<dbReference type="EMBL" id="AGXA01000029">
    <property type="protein sequence ID" value="EKU92985.1"/>
    <property type="molecule type" value="Genomic_DNA"/>
</dbReference>
<dbReference type="STRING" id="883081.HMPREF9698_01291"/>
<protein>
    <recommendedName>
        <fullName evidence="1">Calcineurin-like phosphoesterase domain-containing protein</fullName>
    </recommendedName>
</protein>
<dbReference type="Proteomes" id="UP000009875">
    <property type="component" value="Unassembled WGS sequence"/>
</dbReference>
<dbReference type="Pfam" id="PF00149">
    <property type="entry name" value="Metallophos"/>
    <property type="match status" value="1"/>
</dbReference>
<comment type="caution">
    <text evidence="2">The sequence shown here is derived from an EMBL/GenBank/DDBJ whole genome shotgun (WGS) entry which is preliminary data.</text>
</comment>
<gene>
    <name evidence="2" type="ORF">HMPREF9698_01291</name>
</gene>
<dbReference type="InterPro" id="IPR029052">
    <property type="entry name" value="Metallo-depent_PP-like"/>
</dbReference>
<dbReference type="RefSeq" id="WP_003778932.1">
    <property type="nucleotide sequence ID" value="NZ_JH992961.1"/>
</dbReference>
<evidence type="ECO:0000313" key="2">
    <source>
        <dbReference type="EMBL" id="EKU92985.1"/>
    </source>
</evidence>
<keyword evidence="3" id="KW-1185">Reference proteome</keyword>